<dbReference type="EMBL" id="JAUCGM010000386">
    <property type="protein sequence ID" value="MDM8562983.1"/>
    <property type="molecule type" value="Genomic_DNA"/>
</dbReference>
<keyword evidence="1" id="KW-0175">Coiled coil</keyword>
<sequence>GSHWLHSQQGVDERAGLLAREQEINDLTTQLDRLNEIVQTVSQELAQHRTTLHEHESHREQAQLRVNEISQQLSQLQAQHSGKEARLEHIKAQLERIANERAELTEQIANDNKDLTSTRNKLHASLEEMSQLADEREELTHNRELYQEMVAQTSQTWQTAKDNRHKIEVRVESLRTDQARLQQGIERLKTQLEQLHEQHDELQQNLEKQTAPLEGLEAKLTEHQHKRTESEEVLLQAKQTVAHLDAALNDYDGERHRLETRCNELRTDIEKARMECQGNEVRRQTLDEQLAETEFSPIALLGDLPEYADEESWQAQIDAVERKVERIGSVNLAALEEFDEESERKKYLDEQGNDLNEALSSLDDAIKKIDRETRVRFKETIDKVNGFLQTMFPRLFGGGEASLKIMGDDILKAGVSIMARPPGKRNTHIHLLSGGEKALTAIALVFAIFELNPAPFCMLDEVDAPLDDSNVGRFCTLVKAMSEQVQFIIISHNKITMEIADQLIGVTMQEAGVSRLVTVDIDTAVDMVNG</sequence>
<evidence type="ECO:0000259" key="2">
    <source>
        <dbReference type="Pfam" id="PF02463"/>
    </source>
</evidence>
<dbReference type="Gene3D" id="3.40.50.300">
    <property type="entry name" value="P-loop containing nucleotide triphosphate hydrolases"/>
    <property type="match status" value="1"/>
</dbReference>
<dbReference type="SUPFAM" id="SSF57997">
    <property type="entry name" value="Tropomyosin"/>
    <property type="match status" value="1"/>
</dbReference>
<evidence type="ECO:0000256" key="1">
    <source>
        <dbReference type="SAM" id="Coils"/>
    </source>
</evidence>
<feature type="non-terminal residue" evidence="3">
    <location>
        <position position="1"/>
    </location>
</feature>
<reference evidence="3" key="1">
    <citation type="submission" date="2023-06" db="EMBL/GenBank/DDBJ databases">
        <title>Uncultivated large filamentous bacteria from sulfidic sediments reveal new species and different genomic features in energy metabolism and defense.</title>
        <authorList>
            <person name="Fonseca A."/>
        </authorList>
    </citation>
    <scope>NUCLEOTIDE SEQUENCE</scope>
    <source>
        <strain evidence="3">HSG4</strain>
    </source>
</reference>
<evidence type="ECO:0000313" key="3">
    <source>
        <dbReference type="EMBL" id="MDM8562983.1"/>
    </source>
</evidence>
<organism evidence="3 4">
    <name type="scientific">Candidatus Marithioploca araucensis</name>
    <dbReference type="NCBI Taxonomy" id="70273"/>
    <lineage>
        <taxon>Bacteria</taxon>
        <taxon>Pseudomonadati</taxon>
        <taxon>Pseudomonadota</taxon>
        <taxon>Gammaproteobacteria</taxon>
        <taxon>Thiotrichales</taxon>
        <taxon>Thiotrichaceae</taxon>
        <taxon>Candidatus Marithioploca</taxon>
    </lineage>
</organism>
<dbReference type="CDD" id="cd03278">
    <property type="entry name" value="ABC_SMC_barmotin"/>
    <property type="match status" value="1"/>
</dbReference>
<proteinExistence type="predicted"/>
<gene>
    <name evidence="3" type="ORF">QUF54_06485</name>
</gene>
<dbReference type="Proteomes" id="UP001171945">
    <property type="component" value="Unassembled WGS sequence"/>
</dbReference>
<dbReference type="InterPro" id="IPR003395">
    <property type="entry name" value="RecF/RecN/SMC_N"/>
</dbReference>
<feature type="domain" description="RecF/RecN/SMC N-terminal" evidence="2">
    <location>
        <begin position="60"/>
        <end position="514"/>
    </location>
</feature>
<dbReference type="PANTHER" id="PTHR43977">
    <property type="entry name" value="STRUCTURAL MAINTENANCE OF CHROMOSOMES PROTEIN 3"/>
    <property type="match status" value="1"/>
</dbReference>
<evidence type="ECO:0000313" key="4">
    <source>
        <dbReference type="Proteomes" id="UP001171945"/>
    </source>
</evidence>
<dbReference type="Pfam" id="PF02463">
    <property type="entry name" value="SMC_N"/>
    <property type="match status" value="1"/>
</dbReference>
<accession>A0ABT7VTU2</accession>
<name>A0ABT7VTU2_9GAMM</name>
<protein>
    <submittedName>
        <fullName evidence="3">Chromosome segregation protein SMC</fullName>
    </submittedName>
</protein>
<dbReference type="Gene3D" id="1.10.287.1490">
    <property type="match status" value="2"/>
</dbReference>
<dbReference type="SUPFAM" id="SSF52540">
    <property type="entry name" value="P-loop containing nucleoside triphosphate hydrolases"/>
    <property type="match status" value="1"/>
</dbReference>
<comment type="caution">
    <text evidence="3">The sequence shown here is derived from an EMBL/GenBank/DDBJ whole genome shotgun (WGS) entry which is preliminary data.</text>
</comment>
<feature type="coiled-coil region" evidence="1">
    <location>
        <begin position="17"/>
        <end position="275"/>
    </location>
</feature>
<dbReference type="InterPro" id="IPR027417">
    <property type="entry name" value="P-loop_NTPase"/>
</dbReference>
<keyword evidence="4" id="KW-1185">Reference proteome</keyword>